<reference evidence="2" key="1">
    <citation type="submission" date="2021-02" db="EMBL/GenBank/DDBJ databases">
        <title>Natronoglycomyces albus gen. nov., sp. nov, a haloalkaliphilic actinobacterium from a soda solonchak soil.</title>
        <authorList>
            <person name="Sorokin D.Y."/>
            <person name="Khijniak T.V."/>
            <person name="Zakharycheva A.P."/>
            <person name="Boueva O.V."/>
            <person name="Ariskina E.V."/>
            <person name="Hahnke R.L."/>
            <person name="Bunk B."/>
            <person name="Sproer C."/>
            <person name="Schumann P."/>
            <person name="Evtushenko L.I."/>
            <person name="Kublanov I.V."/>
        </authorList>
    </citation>
    <scope>NUCLEOTIDE SEQUENCE</scope>
    <source>
        <strain evidence="2">DSM 106290</strain>
    </source>
</reference>
<dbReference type="GO" id="GO:0009055">
    <property type="term" value="F:electron transfer activity"/>
    <property type="evidence" value="ECO:0007669"/>
    <property type="project" value="TreeGrafter"/>
</dbReference>
<organism evidence="2 3">
    <name type="scientific">Natronoglycomyces albus</name>
    <dbReference type="NCBI Taxonomy" id="2811108"/>
    <lineage>
        <taxon>Bacteria</taxon>
        <taxon>Bacillati</taxon>
        <taxon>Actinomycetota</taxon>
        <taxon>Actinomycetes</taxon>
        <taxon>Glycomycetales</taxon>
        <taxon>Glycomycetaceae</taxon>
        <taxon>Natronoglycomyces</taxon>
    </lineage>
</organism>
<dbReference type="PANTHER" id="PTHR34386:SF1">
    <property type="entry name" value="GLUTAREDOXIN-LIKE PROTEIN NRDH"/>
    <property type="match status" value="1"/>
</dbReference>
<evidence type="ECO:0000313" key="3">
    <source>
        <dbReference type="Proteomes" id="UP000662939"/>
    </source>
</evidence>
<dbReference type="AlphaFoldDB" id="A0A895XUC7"/>
<gene>
    <name evidence="2" type="ORF">JQS30_03810</name>
</gene>
<dbReference type="GO" id="GO:0045454">
    <property type="term" value="P:cell redox homeostasis"/>
    <property type="evidence" value="ECO:0007669"/>
    <property type="project" value="TreeGrafter"/>
</dbReference>
<dbReference type="Pfam" id="PF00462">
    <property type="entry name" value="Glutaredoxin"/>
    <property type="match status" value="1"/>
</dbReference>
<accession>A0A895XUC7</accession>
<feature type="domain" description="GST N-terminal" evidence="1">
    <location>
        <begin position="1"/>
        <end position="79"/>
    </location>
</feature>
<protein>
    <submittedName>
        <fullName evidence="2">Mycoredoxin</fullName>
    </submittedName>
</protein>
<dbReference type="CDD" id="cd02976">
    <property type="entry name" value="NrdH"/>
    <property type="match status" value="1"/>
</dbReference>
<dbReference type="NCBIfam" id="TIGR02200">
    <property type="entry name" value="GlrX_actino"/>
    <property type="match status" value="1"/>
</dbReference>
<dbReference type="InterPro" id="IPR002109">
    <property type="entry name" value="Glutaredoxin"/>
</dbReference>
<dbReference type="PROSITE" id="PS50404">
    <property type="entry name" value="GST_NTER"/>
    <property type="match status" value="1"/>
</dbReference>
<evidence type="ECO:0000259" key="1">
    <source>
        <dbReference type="PROSITE" id="PS50404"/>
    </source>
</evidence>
<dbReference type="InterPro" id="IPR011915">
    <property type="entry name" value="GlrX_actino"/>
</dbReference>
<dbReference type="EMBL" id="CP070496">
    <property type="protein sequence ID" value="QSB06945.1"/>
    <property type="molecule type" value="Genomic_DNA"/>
</dbReference>
<dbReference type="SUPFAM" id="SSF52833">
    <property type="entry name" value="Thioredoxin-like"/>
    <property type="match status" value="1"/>
</dbReference>
<dbReference type="InterPro" id="IPR004045">
    <property type="entry name" value="Glutathione_S-Trfase_N"/>
</dbReference>
<proteinExistence type="predicted"/>
<dbReference type="InterPro" id="IPR017937">
    <property type="entry name" value="Thioredoxin_CS"/>
</dbReference>
<dbReference type="InterPro" id="IPR051548">
    <property type="entry name" value="Grx-like_ET"/>
</dbReference>
<name>A0A895XUC7_9ACTN</name>
<dbReference type="Gene3D" id="3.40.30.10">
    <property type="entry name" value="Glutaredoxin"/>
    <property type="match status" value="1"/>
</dbReference>
<dbReference type="RefSeq" id="WP_213172948.1">
    <property type="nucleotide sequence ID" value="NZ_CP070496.1"/>
</dbReference>
<sequence>MITMYSTTWCGYCRQLKTLLAKEGIDFEEVNIEHDEDAAKWVLEANEGNQTVPTLRFSDDSSLTNPTVAQVKERLASLA</sequence>
<dbReference type="Proteomes" id="UP000662939">
    <property type="component" value="Chromosome"/>
</dbReference>
<dbReference type="PROSITE" id="PS51354">
    <property type="entry name" value="GLUTAREDOXIN_2"/>
    <property type="match status" value="1"/>
</dbReference>
<dbReference type="PANTHER" id="PTHR34386">
    <property type="entry name" value="GLUTAREDOXIN"/>
    <property type="match status" value="1"/>
</dbReference>
<dbReference type="PROSITE" id="PS00194">
    <property type="entry name" value="THIOREDOXIN_1"/>
    <property type="match status" value="1"/>
</dbReference>
<keyword evidence="3" id="KW-1185">Reference proteome</keyword>
<dbReference type="InterPro" id="IPR036249">
    <property type="entry name" value="Thioredoxin-like_sf"/>
</dbReference>
<evidence type="ECO:0000313" key="2">
    <source>
        <dbReference type="EMBL" id="QSB06945.1"/>
    </source>
</evidence>
<dbReference type="KEGG" id="nav:JQS30_03810"/>